<reference evidence="1 2" key="1">
    <citation type="submission" date="2015-09" db="EMBL/GenBank/DDBJ databases">
        <authorList>
            <consortium name="Pathogen Informatics"/>
        </authorList>
    </citation>
    <scope>NUCLEOTIDE SEQUENCE [LARGE SCALE GENOMIC DNA]</scope>
    <source>
        <strain evidence="1 2">2789STDY5834961</strain>
    </source>
</reference>
<gene>
    <name evidence="1" type="ORF">ERS852573_02451</name>
</gene>
<sequence length="214" mass="25456">MSREKRKLRKKFIVFCEGDTEYNYIDTMRLNQGVELALKPINMHGGGYSNFLEVIKKEANNNCLAKFIVIDYDRVKKHPGELAKLKEIIEYCKLQNSNKRIPHFLILDNPDFEYIACLHILEYQGQDVKKFIEQTLGFKNIDNFKAKKDVYEYLNTKGNSYNIMLDRLKEYIVKNSYNINKSNFDIRITKTDVIWDNENKRGSNIREMFEIIDW</sequence>
<organism evidence="1 2">
    <name type="scientific">Dorea longicatena</name>
    <dbReference type="NCBI Taxonomy" id="88431"/>
    <lineage>
        <taxon>Bacteria</taxon>
        <taxon>Bacillati</taxon>
        <taxon>Bacillota</taxon>
        <taxon>Clostridia</taxon>
        <taxon>Lachnospirales</taxon>
        <taxon>Lachnospiraceae</taxon>
        <taxon>Dorea</taxon>
    </lineage>
</organism>
<dbReference type="EMBL" id="CYXO01000017">
    <property type="protein sequence ID" value="CUN20427.1"/>
    <property type="molecule type" value="Genomic_DNA"/>
</dbReference>
<name>A0A173V2C8_9FIRM</name>
<dbReference type="RefSeq" id="WP_055058177.1">
    <property type="nucleotide sequence ID" value="NZ_CYXO01000017.1"/>
</dbReference>
<dbReference type="AlphaFoldDB" id="A0A173V2C8"/>
<evidence type="ECO:0000313" key="2">
    <source>
        <dbReference type="Proteomes" id="UP000095597"/>
    </source>
</evidence>
<evidence type="ECO:0008006" key="3">
    <source>
        <dbReference type="Google" id="ProtNLM"/>
    </source>
</evidence>
<protein>
    <recommendedName>
        <fullName evidence="3">RloB domain-containing protein</fullName>
    </recommendedName>
</protein>
<dbReference type="Proteomes" id="UP000095597">
    <property type="component" value="Unassembled WGS sequence"/>
</dbReference>
<accession>A0A173V2C8</accession>
<proteinExistence type="predicted"/>
<evidence type="ECO:0000313" key="1">
    <source>
        <dbReference type="EMBL" id="CUN20427.1"/>
    </source>
</evidence>